<organism evidence="2 3">
    <name type="scientific">Tanacetum coccineum</name>
    <dbReference type="NCBI Taxonomy" id="301880"/>
    <lineage>
        <taxon>Eukaryota</taxon>
        <taxon>Viridiplantae</taxon>
        <taxon>Streptophyta</taxon>
        <taxon>Embryophyta</taxon>
        <taxon>Tracheophyta</taxon>
        <taxon>Spermatophyta</taxon>
        <taxon>Magnoliopsida</taxon>
        <taxon>eudicotyledons</taxon>
        <taxon>Gunneridae</taxon>
        <taxon>Pentapetalae</taxon>
        <taxon>asterids</taxon>
        <taxon>campanulids</taxon>
        <taxon>Asterales</taxon>
        <taxon>Asteraceae</taxon>
        <taxon>Asteroideae</taxon>
        <taxon>Anthemideae</taxon>
        <taxon>Anthemidinae</taxon>
        <taxon>Tanacetum</taxon>
    </lineage>
</organism>
<reference evidence="2" key="1">
    <citation type="journal article" date="2022" name="Int. J. Mol. Sci.">
        <title>Draft Genome of Tanacetum Coccineum: Genomic Comparison of Closely Related Tanacetum-Family Plants.</title>
        <authorList>
            <person name="Yamashiro T."/>
            <person name="Shiraishi A."/>
            <person name="Nakayama K."/>
            <person name="Satake H."/>
        </authorList>
    </citation>
    <scope>NUCLEOTIDE SEQUENCE</scope>
</reference>
<gene>
    <name evidence="2" type="ORF">Tco_1018027</name>
</gene>
<feature type="compositionally biased region" description="Polar residues" evidence="1">
    <location>
        <begin position="194"/>
        <end position="206"/>
    </location>
</feature>
<reference evidence="2" key="2">
    <citation type="submission" date="2022-01" db="EMBL/GenBank/DDBJ databases">
        <authorList>
            <person name="Yamashiro T."/>
            <person name="Shiraishi A."/>
            <person name="Satake H."/>
            <person name="Nakayama K."/>
        </authorList>
    </citation>
    <scope>NUCLEOTIDE SEQUENCE</scope>
</reference>
<accession>A0ABQ5FVR6</accession>
<evidence type="ECO:0000256" key="1">
    <source>
        <dbReference type="SAM" id="MobiDB-lite"/>
    </source>
</evidence>
<evidence type="ECO:0000313" key="2">
    <source>
        <dbReference type="EMBL" id="GJT66547.1"/>
    </source>
</evidence>
<feature type="compositionally biased region" description="Basic and acidic residues" evidence="1">
    <location>
        <begin position="142"/>
        <end position="182"/>
    </location>
</feature>
<dbReference type="Proteomes" id="UP001151760">
    <property type="component" value="Unassembled WGS sequence"/>
</dbReference>
<proteinExistence type="predicted"/>
<sequence>MSCLTTKGMHTIGAVCTSPNLFLLTDLSLLKTTMAAFESVLSTSCRILEMTEVNVEFHESLIFFREVIFIMALYSQGRASQRNIGCTKSLYPNKGKKAKGIISSCRYSFDVMPEDKIDHMETENAQSEGRTREMVDEDKEFDEDRLSIEDEVSTDKEGVSTDFEKVRTDKPIVSTDESKVSTDDQVEDEELSIPEQTATGKGTSNPLMAGSLPKTTKPT</sequence>
<keyword evidence="3" id="KW-1185">Reference proteome</keyword>
<name>A0ABQ5FVR6_9ASTR</name>
<comment type="caution">
    <text evidence="2">The sequence shown here is derived from an EMBL/GenBank/DDBJ whole genome shotgun (WGS) entry which is preliminary data.</text>
</comment>
<dbReference type="EMBL" id="BQNB010017724">
    <property type="protein sequence ID" value="GJT66547.1"/>
    <property type="molecule type" value="Genomic_DNA"/>
</dbReference>
<protein>
    <submittedName>
        <fullName evidence="2">Uncharacterized protein</fullName>
    </submittedName>
</protein>
<feature type="region of interest" description="Disordered" evidence="1">
    <location>
        <begin position="120"/>
        <end position="219"/>
    </location>
</feature>
<evidence type="ECO:0000313" key="3">
    <source>
        <dbReference type="Proteomes" id="UP001151760"/>
    </source>
</evidence>